<dbReference type="Pfam" id="PF02633">
    <property type="entry name" value="Creatininase"/>
    <property type="match status" value="1"/>
</dbReference>
<reference evidence="6 7" key="1">
    <citation type="submission" date="2018-03" db="EMBL/GenBank/DDBJ databases">
        <title>Genomic Encyclopedia of Type Strains, Phase III (KMG-III): the genomes of soil and plant-associated and newly described type strains.</title>
        <authorList>
            <person name="Whitman W."/>
        </authorList>
    </citation>
    <scope>NUCLEOTIDE SEQUENCE [LARGE SCALE GENOMIC DNA]</scope>
    <source>
        <strain evidence="6 7">CGMCC 1.12484</strain>
    </source>
</reference>
<protein>
    <submittedName>
        <fullName evidence="6">Creatinine amidohydrolase</fullName>
    </submittedName>
</protein>
<dbReference type="PANTHER" id="PTHR35005">
    <property type="entry name" value="3-DEHYDRO-SCYLLO-INOSOSE HYDROLASE"/>
    <property type="match status" value="1"/>
</dbReference>
<evidence type="ECO:0000313" key="6">
    <source>
        <dbReference type="EMBL" id="PRY69082.1"/>
    </source>
</evidence>
<keyword evidence="3 6" id="KW-0378">Hydrolase</keyword>
<comment type="caution">
    <text evidence="6">The sequence shown here is derived from an EMBL/GenBank/DDBJ whole genome shotgun (WGS) entry which is preliminary data.</text>
</comment>
<comment type="cofactor">
    <cofactor evidence="1">
        <name>Zn(2+)</name>
        <dbReference type="ChEBI" id="CHEBI:29105"/>
    </cofactor>
</comment>
<organism evidence="6 7">
    <name type="scientific">Glaciihabitans tibetensis</name>
    <dbReference type="NCBI Taxonomy" id="1266600"/>
    <lineage>
        <taxon>Bacteria</taxon>
        <taxon>Bacillati</taxon>
        <taxon>Actinomycetota</taxon>
        <taxon>Actinomycetes</taxon>
        <taxon>Micrococcales</taxon>
        <taxon>Microbacteriaceae</taxon>
        <taxon>Glaciihabitans</taxon>
    </lineage>
</organism>
<dbReference type="PANTHER" id="PTHR35005:SF1">
    <property type="entry name" value="2-AMINO-5-FORMYLAMINO-6-RIBOSYLAMINOPYRIMIDIN-4(3H)-ONE 5'-MONOPHOSPHATE DEFORMYLASE"/>
    <property type="match status" value="1"/>
</dbReference>
<evidence type="ECO:0000256" key="1">
    <source>
        <dbReference type="ARBA" id="ARBA00001947"/>
    </source>
</evidence>
<keyword evidence="2" id="KW-0479">Metal-binding</keyword>
<sequence length="282" mass="29493">MTTSTSGSSTSGPAPSGPFVSRKLAELSGPAAAAALTADSIIVIPTGAIEHHGAHLPLSTDALLAETYATAAVERGAAEGLDIWILPTLTYTKSDEHHWAPGTVWLSWETLMATLVDIGRSIANTPARKLVFMNGHGGNGAPLQVANRELRRRFGLSTFTMSAGIQRAGSGGADGADELGLGIHAGHGETSLVLHVRPDLVDMSKAERNIPEHIAEMEFIGFNNKPVSFGWMSNDFGPSGVIGDPTGATSEAGAALFEESVTRSLAALHEIDRFSHAVPPRD</sequence>
<evidence type="ECO:0000256" key="4">
    <source>
        <dbReference type="ARBA" id="ARBA00022833"/>
    </source>
</evidence>
<evidence type="ECO:0000256" key="5">
    <source>
        <dbReference type="ARBA" id="ARBA00024029"/>
    </source>
</evidence>
<dbReference type="OrthoDB" id="9801445at2"/>
<evidence type="ECO:0000313" key="7">
    <source>
        <dbReference type="Proteomes" id="UP000237983"/>
    </source>
</evidence>
<dbReference type="GO" id="GO:0016811">
    <property type="term" value="F:hydrolase activity, acting on carbon-nitrogen (but not peptide) bonds, in linear amides"/>
    <property type="evidence" value="ECO:0007669"/>
    <property type="project" value="TreeGrafter"/>
</dbReference>
<gene>
    <name evidence="6" type="ORF">B0I08_103288</name>
</gene>
<keyword evidence="4" id="KW-0862">Zinc</keyword>
<dbReference type="Proteomes" id="UP000237983">
    <property type="component" value="Unassembled WGS sequence"/>
</dbReference>
<dbReference type="Gene3D" id="3.40.50.10310">
    <property type="entry name" value="Creatininase"/>
    <property type="match status" value="1"/>
</dbReference>
<accession>A0A2T0VFZ6</accession>
<proteinExistence type="inferred from homology"/>
<dbReference type="GO" id="GO:0046872">
    <property type="term" value="F:metal ion binding"/>
    <property type="evidence" value="ECO:0007669"/>
    <property type="project" value="UniProtKB-KW"/>
</dbReference>
<keyword evidence="7" id="KW-1185">Reference proteome</keyword>
<evidence type="ECO:0000256" key="3">
    <source>
        <dbReference type="ARBA" id="ARBA00022801"/>
    </source>
</evidence>
<dbReference type="GO" id="GO:0009231">
    <property type="term" value="P:riboflavin biosynthetic process"/>
    <property type="evidence" value="ECO:0007669"/>
    <property type="project" value="TreeGrafter"/>
</dbReference>
<dbReference type="SUPFAM" id="SSF102215">
    <property type="entry name" value="Creatininase"/>
    <property type="match status" value="1"/>
</dbReference>
<dbReference type="EMBL" id="PVTL01000003">
    <property type="protein sequence ID" value="PRY69082.1"/>
    <property type="molecule type" value="Genomic_DNA"/>
</dbReference>
<evidence type="ECO:0000256" key="2">
    <source>
        <dbReference type="ARBA" id="ARBA00022723"/>
    </source>
</evidence>
<dbReference type="RefSeq" id="WP_106211348.1">
    <property type="nucleotide sequence ID" value="NZ_PVTL01000003.1"/>
</dbReference>
<comment type="similarity">
    <text evidence="5">Belongs to the creatininase superfamily.</text>
</comment>
<dbReference type="InterPro" id="IPR024087">
    <property type="entry name" value="Creatininase-like_sf"/>
</dbReference>
<dbReference type="AlphaFoldDB" id="A0A2T0VFZ6"/>
<name>A0A2T0VFZ6_9MICO</name>
<dbReference type="InterPro" id="IPR003785">
    <property type="entry name" value="Creatininase/forma_Hydrolase"/>
</dbReference>